<name>A0ABM6UNI3_9GAMM</name>
<dbReference type="InterPro" id="IPR036388">
    <property type="entry name" value="WH-like_DNA-bd_sf"/>
</dbReference>
<dbReference type="GO" id="GO:0003677">
    <property type="term" value="F:DNA binding"/>
    <property type="evidence" value="ECO:0007669"/>
    <property type="project" value="UniProtKB-KW"/>
</dbReference>
<dbReference type="Proteomes" id="UP000240908">
    <property type="component" value="Chromosome"/>
</dbReference>
<dbReference type="SUPFAM" id="SSF46894">
    <property type="entry name" value="C-terminal effector domain of the bipartite response regulators"/>
    <property type="match status" value="1"/>
</dbReference>
<protein>
    <submittedName>
        <fullName evidence="3">DNA-binding response regulator</fullName>
    </submittedName>
</protein>
<evidence type="ECO:0000256" key="1">
    <source>
        <dbReference type="ARBA" id="ARBA00023125"/>
    </source>
</evidence>
<sequence length="208" mass="23042">MKCSLMINIIIFSRCDLIRFALMQTVNDILQSVCGGRGTDITVCRSLGDFQERMRRGRSPVGIFDVDGVSVPHQMAVFHGVHCPQQSLLIFCKEARDTVVFDAYRHVSAQTLSKCDSIVRLKAALQRLIFAGGVTEAAPRWMAEVSAPVVLTRREAEVLPYIVLNVANKDIGICLGIGPKTVYGHRQHIYAKYGVDGPRLLREKLAGN</sequence>
<accession>A0ABM6UNI3</accession>
<dbReference type="EMBL" id="CP028487">
    <property type="protein sequence ID" value="AVX36374.1"/>
    <property type="molecule type" value="Genomic_DNA"/>
</dbReference>
<dbReference type="Gene3D" id="1.10.10.10">
    <property type="entry name" value="Winged helix-like DNA-binding domain superfamily/Winged helix DNA-binding domain"/>
    <property type="match status" value="1"/>
</dbReference>
<organism evidence="3 4">
    <name type="scientific">Yersinia massiliensis</name>
    <dbReference type="NCBI Taxonomy" id="419257"/>
    <lineage>
        <taxon>Bacteria</taxon>
        <taxon>Pseudomonadati</taxon>
        <taxon>Pseudomonadota</taxon>
        <taxon>Gammaproteobacteria</taxon>
        <taxon>Enterobacterales</taxon>
        <taxon>Yersiniaceae</taxon>
        <taxon>Yersinia</taxon>
    </lineage>
</organism>
<evidence type="ECO:0000313" key="3">
    <source>
        <dbReference type="EMBL" id="AVX36374.1"/>
    </source>
</evidence>
<dbReference type="SMART" id="SM00421">
    <property type="entry name" value="HTH_LUXR"/>
    <property type="match status" value="1"/>
</dbReference>
<dbReference type="Pfam" id="PF00196">
    <property type="entry name" value="GerE"/>
    <property type="match status" value="1"/>
</dbReference>
<evidence type="ECO:0000259" key="2">
    <source>
        <dbReference type="PROSITE" id="PS50043"/>
    </source>
</evidence>
<keyword evidence="1 3" id="KW-0238">DNA-binding</keyword>
<evidence type="ECO:0000313" key="4">
    <source>
        <dbReference type="Proteomes" id="UP000240908"/>
    </source>
</evidence>
<dbReference type="InterPro" id="IPR000792">
    <property type="entry name" value="Tscrpt_reg_LuxR_C"/>
</dbReference>
<dbReference type="PROSITE" id="PS50043">
    <property type="entry name" value="HTH_LUXR_2"/>
    <property type="match status" value="1"/>
</dbReference>
<reference evidence="4" key="1">
    <citation type="journal article" date="2018" name="Genome Announc.">
        <title>First complete genome sequence of Yersinia massiliensis.</title>
        <authorList>
            <person name="Thomas M.C."/>
            <person name="Arling V."/>
            <person name="Goji N."/>
            <person name="Janzen T.W."/>
            <person name="Duceppe M.-O."/>
            <person name="Mathews A."/>
            <person name="Carrillo C."/>
            <person name="Amoako K."/>
        </authorList>
    </citation>
    <scope>NUCLEOTIDE SEQUENCE [LARGE SCALE GENOMIC DNA]</scope>
    <source>
        <strain evidence="4">GTA</strain>
    </source>
</reference>
<keyword evidence="4" id="KW-1185">Reference proteome</keyword>
<dbReference type="PRINTS" id="PR00038">
    <property type="entry name" value="HTHLUXR"/>
</dbReference>
<feature type="domain" description="HTH luxR-type" evidence="2">
    <location>
        <begin position="144"/>
        <end position="208"/>
    </location>
</feature>
<proteinExistence type="predicted"/>
<gene>
    <name evidence="3" type="ORF">DA391_01060</name>
</gene>
<dbReference type="InterPro" id="IPR016032">
    <property type="entry name" value="Sig_transdc_resp-reg_C-effctor"/>
</dbReference>